<organism evidence="3 4">
    <name type="scientific">Acrobeloides nanus</name>
    <dbReference type="NCBI Taxonomy" id="290746"/>
    <lineage>
        <taxon>Eukaryota</taxon>
        <taxon>Metazoa</taxon>
        <taxon>Ecdysozoa</taxon>
        <taxon>Nematoda</taxon>
        <taxon>Chromadorea</taxon>
        <taxon>Rhabditida</taxon>
        <taxon>Tylenchina</taxon>
        <taxon>Cephalobomorpha</taxon>
        <taxon>Cephaloboidea</taxon>
        <taxon>Cephalobidae</taxon>
        <taxon>Acrobeloides</taxon>
    </lineage>
</organism>
<feature type="region of interest" description="Disordered" evidence="2">
    <location>
        <begin position="387"/>
        <end position="426"/>
    </location>
</feature>
<dbReference type="AlphaFoldDB" id="A0A914DLU8"/>
<dbReference type="Proteomes" id="UP000887540">
    <property type="component" value="Unplaced"/>
</dbReference>
<dbReference type="WBParaSite" id="ACRNAN_scaffold309.g29728.t2">
    <property type="protein sequence ID" value="ACRNAN_scaffold309.g29728.t2"/>
    <property type="gene ID" value="ACRNAN_scaffold309.g29728"/>
</dbReference>
<name>A0A914DLU8_9BILA</name>
<keyword evidence="3" id="KW-1185">Reference proteome</keyword>
<feature type="compositionally biased region" description="Basic and acidic residues" evidence="2">
    <location>
        <begin position="398"/>
        <end position="407"/>
    </location>
</feature>
<evidence type="ECO:0000256" key="1">
    <source>
        <dbReference type="SAM" id="Coils"/>
    </source>
</evidence>
<evidence type="ECO:0000256" key="2">
    <source>
        <dbReference type="SAM" id="MobiDB-lite"/>
    </source>
</evidence>
<sequence>MRHLRDRHHEAYEEVVRAERKRKAIIKIRGRSSRGCKQDYLEPLVESDLLDDEEGATLKSIASLTSTSGIVSSPSAATGKHIIALCERTGCFVQLPLNEHGYIPMCLVKDHLLEAKGLKMRLTSHDMIASRTGVLQGKARQYLVVLPDHNGILLPPGGFDLYFDFKIHYQQEASTSQQSLLQPEFTPSMISKLPKGNELLEKYLVATQELGIMRERCISARRAEMKAKNDLILLRQTLDEYQEKIRQLEYKLEMKMTKNERAIETPFNKDRYPTLIQHLESKLEEQKLKNSILETKRNLEFFANSYQIKYPGSINIPYKDDGEDDEDLTKLVCEESSLKSSLSSPTTSTVLQSLKDKAVKEDRQQTKTVETISKQMEDGTIRRVFRIMKTTQPPPVKTEPESDHEEVSEFDLSQDPQKAIKQELDE</sequence>
<reference evidence="4" key="1">
    <citation type="submission" date="2022-11" db="UniProtKB">
        <authorList>
            <consortium name="WormBaseParasite"/>
        </authorList>
    </citation>
    <scope>IDENTIFICATION</scope>
</reference>
<feature type="coiled-coil region" evidence="1">
    <location>
        <begin position="224"/>
        <end position="296"/>
    </location>
</feature>
<keyword evidence="1" id="KW-0175">Coiled coil</keyword>
<proteinExistence type="predicted"/>
<evidence type="ECO:0000313" key="4">
    <source>
        <dbReference type="WBParaSite" id="ACRNAN_scaffold309.g29728.t2"/>
    </source>
</evidence>
<protein>
    <submittedName>
        <fullName evidence="4">Uncharacterized protein</fullName>
    </submittedName>
</protein>
<accession>A0A914DLU8</accession>
<evidence type="ECO:0000313" key="3">
    <source>
        <dbReference type="Proteomes" id="UP000887540"/>
    </source>
</evidence>